<keyword evidence="4" id="KW-0032">Aminotransferase</keyword>
<evidence type="ECO:0000256" key="1">
    <source>
        <dbReference type="ARBA" id="ARBA00022898"/>
    </source>
</evidence>
<dbReference type="EMBL" id="JAQSVD010000003">
    <property type="protein sequence ID" value="MDE1469893.1"/>
    <property type="molecule type" value="Genomic_DNA"/>
</dbReference>
<dbReference type="PANTHER" id="PTHR30244:SF9">
    <property type="entry name" value="PROTEIN RV3402C"/>
    <property type="match status" value="1"/>
</dbReference>
<dbReference type="PANTHER" id="PTHR30244">
    <property type="entry name" value="TRANSAMINASE"/>
    <property type="match status" value="1"/>
</dbReference>
<name>A0ABT5ULU5_EUBLI</name>
<evidence type="ECO:0000256" key="2">
    <source>
        <dbReference type="ARBA" id="ARBA00037999"/>
    </source>
</evidence>
<keyword evidence="4" id="KW-0808">Transferase</keyword>
<proteinExistence type="inferred from homology"/>
<reference evidence="4 5" key="1">
    <citation type="submission" date="2023-02" db="EMBL/GenBank/DDBJ databases">
        <title>Comparative genome analysis of Eubacterium limosum species.</title>
        <authorList>
            <person name="Bak J.E."/>
        </authorList>
    </citation>
    <scope>NUCLEOTIDE SEQUENCE [LARGE SCALE GENOMIC DNA]</scope>
    <source>
        <strain evidence="4 5">KGMB01548</strain>
    </source>
</reference>
<evidence type="ECO:0000256" key="3">
    <source>
        <dbReference type="RuleBase" id="RU004508"/>
    </source>
</evidence>
<dbReference type="InterPro" id="IPR015424">
    <property type="entry name" value="PyrdxlP-dep_Trfase"/>
</dbReference>
<dbReference type="Proteomes" id="UP001215087">
    <property type="component" value="Unassembled WGS sequence"/>
</dbReference>
<dbReference type="Gene3D" id="3.40.640.10">
    <property type="entry name" value="Type I PLP-dependent aspartate aminotransferase-like (Major domain)"/>
    <property type="match status" value="1"/>
</dbReference>
<dbReference type="InterPro" id="IPR000653">
    <property type="entry name" value="DegT/StrS_aminotransferase"/>
</dbReference>
<dbReference type="GO" id="GO:0008483">
    <property type="term" value="F:transaminase activity"/>
    <property type="evidence" value="ECO:0007669"/>
    <property type="project" value="UniProtKB-KW"/>
</dbReference>
<gene>
    <name evidence="4" type="ORF">PTZ04_06465</name>
</gene>
<comment type="similarity">
    <text evidence="2 3">Belongs to the DegT/DnrJ/EryC1 family.</text>
</comment>
<dbReference type="RefSeq" id="WP_227205443.1">
    <property type="nucleotide sequence ID" value="NZ_JAJCLO010000001.1"/>
</dbReference>
<comment type="caution">
    <text evidence="4">The sequence shown here is derived from an EMBL/GenBank/DDBJ whole genome shotgun (WGS) entry which is preliminary data.</text>
</comment>
<dbReference type="PIRSF" id="PIRSF000390">
    <property type="entry name" value="PLP_StrS"/>
    <property type="match status" value="1"/>
</dbReference>
<protein>
    <submittedName>
        <fullName evidence="4">DegT/DnrJ/EryC1/StrS family aminotransferase</fullName>
    </submittedName>
</protein>
<sequence length="367" mass="41383">MQHKPVLVTRSSLPDLEEYVEEIKPIFDSAWLTNMGPVHQNFEQQLESYLKVPNVSLFCNGHLSLFIAIKALRLSGEVITTPFSFASTTHAIADNGLRPVFCDIAPDTYTLDPQKIESLITRHTTAIIPVHVYGNVCNIEAIETIAKKHHLKVIYDAAHAFGVEVNGEGIGNFGDISMFSFHATKVFNTIEGGALTYRDAGLKDLFYNLKNFGITSPINVEDIGTNAKMNEFQAAMGICNLRHVDKEIEKRKKVVERYREHLENIPGIKLNPKQQGVKTNHAYFPVIFDKEVFGKSRDQVADELAKENIFVRKYFYPLINDYECYRSIYSSKATPIAKKIAAEVVTLPLYADLPITIVDEICQIIKK</sequence>
<organism evidence="4 5">
    <name type="scientific">Eubacterium limosum</name>
    <dbReference type="NCBI Taxonomy" id="1736"/>
    <lineage>
        <taxon>Bacteria</taxon>
        <taxon>Bacillati</taxon>
        <taxon>Bacillota</taxon>
        <taxon>Clostridia</taxon>
        <taxon>Eubacteriales</taxon>
        <taxon>Eubacteriaceae</taxon>
        <taxon>Eubacterium</taxon>
    </lineage>
</organism>
<keyword evidence="1 3" id="KW-0663">Pyridoxal phosphate</keyword>
<dbReference type="InterPro" id="IPR015421">
    <property type="entry name" value="PyrdxlP-dep_Trfase_major"/>
</dbReference>
<dbReference type="CDD" id="cd00616">
    <property type="entry name" value="AHBA_syn"/>
    <property type="match status" value="1"/>
</dbReference>
<keyword evidence="5" id="KW-1185">Reference proteome</keyword>
<accession>A0ABT5ULU5</accession>
<dbReference type="SUPFAM" id="SSF53383">
    <property type="entry name" value="PLP-dependent transferases"/>
    <property type="match status" value="1"/>
</dbReference>
<dbReference type="Pfam" id="PF01041">
    <property type="entry name" value="DegT_DnrJ_EryC1"/>
    <property type="match status" value="1"/>
</dbReference>
<evidence type="ECO:0000313" key="4">
    <source>
        <dbReference type="EMBL" id="MDE1469893.1"/>
    </source>
</evidence>
<evidence type="ECO:0000313" key="5">
    <source>
        <dbReference type="Proteomes" id="UP001215087"/>
    </source>
</evidence>